<feature type="transmembrane region" description="Helical" evidence="1">
    <location>
        <begin position="153"/>
        <end position="170"/>
    </location>
</feature>
<feature type="transmembrane region" description="Helical" evidence="1">
    <location>
        <begin position="216"/>
        <end position="239"/>
    </location>
</feature>
<feature type="transmembrane region" description="Helical" evidence="1">
    <location>
        <begin position="97"/>
        <end position="114"/>
    </location>
</feature>
<feature type="transmembrane region" description="Helical" evidence="1">
    <location>
        <begin position="246"/>
        <end position="266"/>
    </location>
</feature>
<reference evidence="3" key="1">
    <citation type="submission" date="2020-07" db="EMBL/GenBank/DDBJ databases">
        <title>Genome sequences of bacteria associated with the marine, planktonic diatom Thalassiosira profunda strain ECT2AJA-044.</title>
        <authorList>
            <person name="Gargas C.B."/>
            <person name="Roberts W.R."/>
            <person name="Alverson A.J."/>
        </authorList>
    </citation>
    <scope>NUCLEOTIDE SEQUENCE</scope>
    <source>
        <strain evidence="3">ECT2AJA-044</strain>
    </source>
</reference>
<dbReference type="EMBL" id="CP060010">
    <property type="protein sequence ID" value="QTN35701.1"/>
    <property type="molecule type" value="Genomic_DNA"/>
</dbReference>
<dbReference type="SUPFAM" id="SSF103481">
    <property type="entry name" value="Multidrug resistance efflux transporter EmrE"/>
    <property type="match status" value="1"/>
</dbReference>
<organism evidence="3 4">
    <name type="scientific">Cognatishimia activa</name>
    <dbReference type="NCBI Taxonomy" id="1715691"/>
    <lineage>
        <taxon>Bacteria</taxon>
        <taxon>Pseudomonadati</taxon>
        <taxon>Pseudomonadota</taxon>
        <taxon>Alphaproteobacteria</taxon>
        <taxon>Rhodobacterales</taxon>
        <taxon>Paracoccaceae</taxon>
        <taxon>Cognatishimia</taxon>
    </lineage>
</organism>
<evidence type="ECO:0000313" key="4">
    <source>
        <dbReference type="Proteomes" id="UP000665026"/>
    </source>
</evidence>
<dbReference type="Pfam" id="PF00892">
    <property type="entry name" value="EamA"/>
    <property type="match status" value="1"/>
</dbReference>
<dbReference type="InterPro" id="IPR000620">
    <property type="entry name" value="EamA_dom"/>
</dbReference>
<evidence type="ECO:0000259" key="2">
    <source>
        <dbReference type="Pfam" id="PF00892"/>
    </source>
</evidence>
<dbReference type="Proteomes" id="UP000665026">
    <property type="component" value="Chromosome"/>
</dbReference>
<evidence type="ECO:0000313" key="3">
    <source>
        <dbReference type="EMBL" id="QTN35701.1"/>
    </source>
</evidence>
<proteinExistence type="predicted"/>
<dbReference type="RefSeq" id="WP_209356405.1">
    <property type="nucleotide sequence ID" value="NZ_CP060010.1"/>
</dbReference>
<gene>
    <name evidence="3" type="ORF">HZ995_14695</name>
</gene>
<dbReference type="GO" id="GO:0016020">
    <property type="term" value="C:membrane"/>
    <property type="evidence" value="ECO:0007669"/>
    <property type="project" value="InterPro"/>
</dbReference>
<feature type="transmembrane region" description="Helical" evidence="1">
    <location>
        <begin position="272"/>
        <end position="294"/>
    </location>
</feature>
<sequence>MTSHRVETIAMIAIAISGVLWGVFWIPLRALEQVGISGVWAVVVFQILPTALLLPLIFYRARSILNGGMSLAVGGALAGISLVLYSGALIFTDVVRALLLFYLTPLWSTLLARFTQNEPITRVRLVTIVLALLGLCLIIRFEENFQIRMNVGDWMGLASGIIWAFAAVRIKAAGPGKGVDFALTFFVMSSLVALAMTLLPLEGAGADPSLTAIVSVLYWMIPVAVILIIPPAFALMWGASVISPGLIGILFMTEVSVGAITAAIWAGEPFGLREALGVVVITTAGALEPIYSLLKSRQTPA</sequence>
<keyword evidence="1" id="KW-0812">Transmembrane</keyword>
<evidence type="ECO:0000256" key="1">
    <source>
        <dbReference type="SAM" id="Phobius"/>
    </source>
</evidence>
<keyword evidence="1" id="KW-0472">Membrane</keyword>
<keyword evidence="1" id="KW-1133">Transmembrane helix</keyword>
<feature type="domain" description="EamA" evidence="2">
    <location>
        <begin position="9"/>
        <end position="139"/>
    </location>
</feature>
<feature type="transmembrane region" description="Helical" evidence="1">
    <location>
        <begin position="34"/>
        <end position="59"/>
    </location>
</feature>
<dbReference type="KEGG" id="cact:HZ995_14695"/>
<dbReference type="InterPro" id="IPR037185">
    <property type="entry name" value="EmrE-like"/>
</dbReference>
<dbReference type="AlphaFoldDB" id="A0A975EP67"/>
<feature type="transmembrane region" description="Helical" evidence="1">
    <location>
        <begin position="123"/>
        <end position="141"/>
    </location>
</feature>
<feature type="transmembrane region" description="Helical" evidence="1">
    <location>
        <begin position="9"/>
        <end position="28"/>
    </location>
</feature>
<protein>
    <submittedName>
        <fullName evidence="3">DMT family transporter</fullName>
    </submittedName>
</protein>
<feature type="transmembrane region" description="Helical" evidence="1">
    <location>
        <begin position="182"/>
        <end position="201"/>
    </location>
</feature>
<feature type="transmembrane region" description="Helical" evidence="1">
    <location>
        <begin position="71"/>
        <end position="91"/>
    </location>
</feature>
<accession>A0A975EP67</accession>
<name>A0A975EP67_9RHOB</name>